<sequence length="292" mass="33660">MKKRLLALFSLFILFFTACNQQQEKPLHIATNSWIGYAPLFYAKEKGYLGELNIKLITNVSLAEAADVYDIGKAEMVTTTQHEYYSLKNSGHKIVPVILFDRSNGGDLILSNKSLEELKSAKKIFAYLEIDSINAEILKDFIKHYNIDEKKITFINKDQAQIEEIEPLKSENMLIVTYVPYNLKLQKKGFKEVASTKNMNTIMVIDALCANKNIITQEAKRLQKLKHIIDRSIDELTADKKSSYKLIKSYLGNMSYNDYVESFQLIKWINKPSPQLLKRIEPMGYKKEDLIQ</sequence>
<dbReference type="PANTHER" id="PTHR30024:SF47">
    <property type="entry name" value="TAURINE-BINDING PERIPLASMIC PROTEIN"/>
    <property type="match status" value="1"/>
</dbReference>
<protein>
    <recommendedName>
        <fullName evidence="5">SsuA/THI5-like domain-containing protein</fullName>
    </recommendedName>
</protein>
<dbReference type="KEGG" id="spal:FM071_06265"/>
<evidence type="ECO:0000256" key="3">
    <source>
        <dbReference type="ARBA" id="ARBA00022729"/>
    </source>
</evidence>
<dbReference type="PANTHER" id="PTHR30024">
    <property type="entry name" value="ALIPHATIC SULFONATES-BINDING PROTEIN-RELATED"/>
    <property type="match status" value="1"/>
</dbReference>
<dbReference type="InterPro" id="IPR015168">
    <property type="entry name" value="SsuA/THI5"/>
</dbReference>
<evidence type="ECO:0000256" key="1">
    <source>
        <dbReference type="ARBA" id="ARBA00004418"/>
    </source>
</evidence>
<keyword evidence="3 4" id="KW-0732">Signal</keyword>
<reference evidence="6 7" key="1">
    <citation type="submission" date="2019-07" db="EMBL/GenBank/DDBJ databases">
        <title>Sulfurimonas paralvinellae sp. nov., a novel mesophilic, hydrogen- and sulfur-oxidizing chemolithoautotroph within the Epsilonproteo- bacteria isolated from a deep-sea hydrothermal vent polychaete nest, reclassification of Thiomicrospira denitrificans as Sulfurimonas denitrificans comb. nov. and emended description of the genus Sulfurimonas.</title>
        <authorList>
            <person name="Wang S."/>
            <person name="Jiang L."/>
            <person name="Shao Z."/>
        </authorList>
    </citation>
    <scope>NUCLEOTIDE SEQUENCE [LARGE SCALE GENOMIC DNA]</scope>
    <source>
        <strain evidence="6 7">GO25</strain>
    </source>
</reference>
<feature type="chain" id="PRO_5032870138" description="SsuA/THI5-like domain-containing protein" evidence="4">
    <location>
        <begin position="21"/>
        <end position="292"/>
    </location>
</feature>
<name>A0A7M1B8B0_9BACT</name>
<dbReference type="RefSeq" id="WP_193109919.1">
    <property type="nucleotide sequence ID" value="NZ_CP041406.1"/>
</dbReference>
<organism evidence="6 7">
    <name type="scientific">Sulfurimonas paralvinellae</name>
    <dbReference type="NCBI Taxonomy" id="317658"/>
    <lineage>
        <taxon>Bacteria</taxon>
        <taxon>Pseudomonadati</taxon>
        <taxon>Campylobacterota</taxon>
        <taxon>Epsilonproteobacteria</taxon>
        <taxon>Campylobacterales</taxon>
        <taxon>Sulfurimonadaceae</taxon>
        <taxon>Sulfurimonas</taxon>
    </lineage>
</organism>
<proteinExistence type="inferred from homology"/>
<dbReference type="GO" id="GO:0042597">
    <property type="term" value="C:periplasmic space"/>
    <property type="evidence" value="ECO:0007669"/>
    <property type="project" value="UniProtKB-SubCell"/>
</dbReference>
<accession>A0A7M1B8B0</accession>
<evidence type="ECO:0000313" key="7">
    <source>
        <dbReference type="Proteomes" id="UP000593580"/>
    </source>
</evidence>
<dbReference type="Gene3D" id="3.40.190.10">
    <property type="entry name" value="Periplasmic binding protein-like II"/>
    <property type="match status" value="2"/>
</dbReference>
<keyword evidence="7" id="KW-1185">Reference proteome</keyword>
<dbReference type="SUPFAM" id="SSF53850">
    <property type="entry name" value="Periplasmic binding protein-like II"/>
    <property type="match status" value="1"/>
</dbReference>
<dbReference type="EMBL" id="CP041406">
    <property type="protein sequence ID" value="QOP45915.1"/>
    <property type="molecule type" value="Genomic_DNA"/>
</dbReference>
<evidence type="ECO:0000259" key="5">
    <source>
        <dbReference type="Pfam" id="PF09084"/>
    </source>
</evidence>
<dbReference type="PROSITE" id="PS51257">
    <property type="entry name" value="PROKAR_LIPOPROTEIN"/>
    <property type="match status" value="1"/>
</dbReference>
<evidence type="ECO:0000256" key="4">
    <source>
        <dbReference type="SAM" id="SignalP"/>
    </source>
</evidence>
<dbReference type="Proteomes" id="UP000593580">
    <property type="component" value="Chromosome"/>
</dbReference>
<comment type="similarity">
    <text evidence="2">Belongs to the bacterial solute-binding protein SsuA/TauA family.</text>
</comment>
<evidence type="ECO:0000256" key="2">
    <source>
        <dbReference type="ARBA" id="ARBA00010742"/>
    </source>
</evidence>
<gene>
    <name evidence="6" type="ORF">FM071_06265</name>
</gene>
<feature type="domain" description="SsuA/THI5-like" evidence="5">
    <location>
        <begin position="37"/>
        <end position="239"/>
    </location>
</feature>
<feature type="signal peptide" evidence="4">
    <location>
        <begin position="1"/>
        <end position="20"/>
    </location>
</feature>
<comment type="subcellular location">
    <subcellularLocation>
        <location evidence="1">Periplasm</location>
    </subcellularLocation>
</comment>
<dbReference type="AlphaFoldDB" id="A0A7M1B8B0"/>
<dbReference type="Pfam" id="PF09084">
    <property type="entry name" value="NMT1"/>
    <property type="match status" value="1"/>
</dbReference>
<evidence type="ECO:0000313" key="6">
    <source>
        <dbReference type="EMBL" id="QOP45915.1"/>
    </source>
</evidence>